<evidence type="ECO:0000313" key="2">
    <source>
        <dbReference type="Proteomes" id="UP001050975"/>
    </source>
</evidence>
<proteinExistence type="predicted"/>
<organism evidence="1 2">
    <name type="scientific">Microseira wollei NIES-4236</name>
    <dbReference type="NCBI Taxonomy" id="2530354"/>
    <lineage>
        <taxon>Bacteria</taxon>
        <taxon>Bacillati</taxon>
        <taxon>Cyanobacteriota</taxon>
        <taxon>Cyanophyceae</taxon>
        <taxon>Oscillatoriophycideae</taxon>
        <taxon>Aerosakkonematales</taxon>
        <taxon>Aerosakkonemataceae</taxon>
        <taxon>Microseira</taxon>
    </lineage>
</organism>
<protein>
    <recommendedName>
        <fullName evidence="3">Transposase</fullName>
    </recommendedName>
</protein>
<comment type="caution">
    <text evidence="1">The sequence shown here is derived from an EMBL/GenBank/DDBJ whole genome shotgun (WGS) entry which is preliminary data.</text>
</comment>
<dbReference type="EMBL" id="BLAY01000077">
    <property type="protein sequence ID" value="GET39896.1"/>
    <property type="molecule type" value="Genomic_DNA"/>
</dbReference>
<accession>A0AAV3XGN8</accession>
<dbReference type="AlphaFoldDB" id="A0AAV3XGN8"/>
<name>A0AAV3XGN8_9CYAN</name>
<sequence length="64" mass="7311">MNHTCNGATLASRFPWAIVRQLPNLQRITVARLRNRSDAEGHLMALRRLIPHAEFTILFDLTGE</sequence>
<evidence type="ECO:0008006" key="3">
    <source>
        <dbReference type="Google" id="ProtNLM"/>
    </source>
</evidence>
<dbReference type="RefSeq" id="WP_226585564.1">
    <property type="nucleotide sequence ID" value="NZ_BLAY01000077.1"/>
</dbReference>
<evidence type="ECO:0000313" key="1">
    <source>
        <dbReference type="EMBL" id="GET39896.1"/>
    </source>
</evidence>
<dbReference type="Proteomes" id="UP001050975">
    <property type="component" value="Unassembled WGS sequence"/>
</dbReference>
<gene>
    <name evidence="1" type="ORF">MiSe_46680</name>
</gene>
<reference evidence="1" key="1">
    <citation type="submission" date="2019-10" db="EMBL/GenBank/DDBJ databases">
        <title>Draft genome sequece of Microseira wollei NIES-4236.</title>
        <authorList>
            <person name="Yamaguchi H."/>
            <person name="Suzuki S."/>
            <person name="Kawachi M."/>
        </authorList>
    </citation>
    <scope>NUCLEOTIDE SEQUENCE</scope>
    <source>
        <strain evidence="1">NIES-4236</strain>
    </source>
</reference>
<keyword evidence="2" id="KW-1185">Reference proteome</keyword>